<dbReference type="GO" id="GO:0043565">
    <property type="term" value="F:sequence-specific DNA binding"/>
    <property type="evidence" value="ECO:0007669"/>
    <property type="project" value="InterPro"/>
</dbReference>
<organism evidence="5 6">
    <name type="scientific">Streptomyces typhae</name>
    <dbReference type="NCBI Taxonomy" id="2681492"/>
    <lineage>
        <taxon>Bacteria</taxon>
        <taxon>Bacillati</taxon>
        <taxon>Actinomycetota</taxon>
        <taxon>Actinomycetes</taxon>
        <taxon>Kitasatosporales</taxon>
        <taxon>Streptomycetaceae</taxon>
        <taxon>Streptomyces</taxon>
    </lineage>
</organism>
<evidence type="ECO:0000256" key="3">
    <source>
        <dbReference type="ARBA" id="ARBA00023163"/>
    </source>
</evidence>
<dbReference type="PRINTS" id="PR00032">
    <property type="entry name" value="HTHARAC"/>
</dbReference>
<name>A0A6L6X2N1_9ACTN</name>
<dbReference type="RefSeq" id="WP_157167581.1">
    <property type="nucleotide sequence ID" value="NZ_WPNZ01000015.1"/>
</dbReference>
<keyword evidence="1" id="KW-0805">Transcription regulation</keyword>
<dbReference type="PROSITE" id="PS01124">
    <property type="entry name" value="HTH_ARAC_FAMILY_2"/>
    <property type="match status" value="1"/>
</dbReference>
<keyword evidence="2" id="KW-0238">DNA-binding</keyword>
<dbReference type="Gene3D" id="1.10.10.60">
    <property type="entry name" value="Homeodomain-like"/>
    <property type="match status" value="1"/>
</dbReference>
<dbReference type="SMART" id="SM00342">
    <property type="entry name" value="HTH_ARAC"/>
    <property type="match status" value="1"/>
</dbReference>
<dbReference type="SUPFAM" id="SSF46689">
    <property type="entry name" value="Homeodomain-like"/>
    <property type="match status" value="1"/>
</dbReference>
<dbReference type="Pfam" id="PF12833">
    <property type="entry name" value="HTH_18"/>
    <property type="match status" value="1"/>
</dbReference>
<dbReference type="Pfam" id="PF14525">
    <property type="entry name" value="AraC_binding_2"/>
    <property type="match status" value="1"/>
</dbReference>
<dbReference type="AlphaFoldDB" id="A0A6L6X2N1"/>
<dbReference type="Proteomes" id="UP000483802">
    <property type="component" value="Unassembled WGS sequence"/>
</dbReference>
<evidence type="ECO:0000313" key="6">
    <source>
        <dbReference type="Proteomes" id="UP000483802"/>
    </source>
</evidence>
<feature type="domain" description="HTH araC/xylS-type" evidence="4">
    <location>
        <begin position="217"/>
        <end position="318"/>
    </location>
</feature>
<dbReference type="GO" id="GO:0003700">
    <property type="term" value="F:DNA-binding transcription factor activity"/>
    <property type="evidence" value="ECO:0007669"/>
    <property type="project" value="InterPro"/>
</dbReference>
<evidence type="ECO:0000256" key="2">
    <source>
        <dbReference type="ARBA" id="ARBA00023125"/>
    </source>
</evidence>
<protein>
    <submittedName>
        <fullName evidence="5">Helix-turn-helix domain-containing protein</fullName>
    </submittedName>
</protein>
<sequence length="331" mass="35419">MSAESGTAVPPGTETSTDVESAFARWLTPLVALDDSDRRADGSVSLRRFGYVRMLTCASGPLRLVGGPRPAAPDTEEAVALLVPREGAARLAQDGRGVSVVPGESALVDLRRAFTVEHEGTHEGTARTLFLRLPLHALHVPSVPLRSLTARVLPPPAGSAAVLPALLGHLETSAPRVSAPLGERLGGLVTDLVAGLVEDLAEDTEGPAEDDRHPLVVTIRQYIDRHLGDPELSAELVAAAHLISVRYLHRLFEAEGVTVGRLIQRQRVERCAGELARRGRSSPSIAVVAARWGFRSPAHFSRAFKSVYGRPPQQWRRMVMSGTADAPGARV</sequence>
<dbReference type="PANTHER" id="PTHR46796">
    <property type="entry name" value="HTH-TYPE TRANSCRIPTIONAL ACTIVATOR RHAS-RELATED"/>
    <property type="match status" value="1"/>
</dbReference>
<gene>
    <name evidence="5" type="ORF">GPA10_25665</name>
</gene>
<dbReference type="InterPro" id="IPR050204">
    <property type="entry name" value="AraC_XylS_family_regulators"/>
</dbReference>
<reference evidence="5 6" key="1">
    <citation type="submission" date="2019-11" db="EMBL/GenBank/DDBJ databases">
        <title>Streptomyces typhae sp. nov., a novel endophytic actinomycete isolated from the root of cattail pollen (Typha angustifolia L.).</title>
        <authorList>
            <person name="Peng C."/>
        </authorList>
    </citation>
    <scope>NUCLEOTIDE SEQUENCE [LARGE SCALE GENOMIC DNA]</scope>
    <source>
        <strain evidence="6">p1417</strain>
    </source>
</reference>
<keyword evidence="6" id="KW-1185">Reference proteome</keyword>
<dbReference type="InterPro" id="IPR035418">
    <property type="entry name" value="AraC-bd_2"/>
</dbReference>
<evidence type="ECO:0000256" key="1">
    <source>
        <dbReference type="ARBA" id="ARBA00023015"/>
    </source>
</evidence>
<dbReference type="InterPro" id="IPR009057">
    <property type="entry name" value="Homeodomain-like_sf"/>
</dbReference>
<proteinExistence type="predicted"/>
<dbReference type="EMBL" id="WPNZ01000015">
    <property type="protein sequence ID" value="MVO88052.1"/>
    <property type="molecule type" value="Genomic_DNA"/>
</dbReference>
<keyword evidence="3" id="KW-0804">Transcription</keyword>
<dbReference type="InterPro" id="IPR018060">
    <property type="entry name" value="HTH_AraC"/>
</dbReference>
<dbReference type="InterPro" id="IPR020449">
    <property type="entry name" value="Tscrpt_reg_AraC-type_HTH"/>
</dbReference>
<evidence type="ECO:0000313" key="5">
    <source>
        <dbReference type="EMBL" id="MVO88052.1"/>
    </source>
</evidence>
<dbReference type="PANTHER" id="PTHR46796:SF6">
    <property type="entry name" value="ARAC SUBFAMILY"/>
    <property type="match status" value="1"/>
</dbReference>
<comment type="caution">
    <text evidence="5">The sequence shown here is derived from an EMBL/GenBank/DDBJ whole genome shotgun (WGS) entry which is preliminary data.</text>
</comment>
<accession>A0A6L6X2N1</accession>
<evidence type="ECO:0000259" key="4">
    <source>
        <dbReference type="PROSITE" id="PS01124"/>
    </source>
</evidence>